<sequence length="60" mass="6619">MSHESTLPFDRSNLHLQEWCGSSIQKWQRNESKVEAIGACQVFVGMIGSVVILTSADGCH</sequence>
<dbReference type="Proteomes" id="UP000053144">
    <property type="component" value="Chromosome 9"/>
</dbReference>
<organism evidence="1 2">
    <name type="scientific">Phaseolus angularis</name>
    <name type="common">Azuki bean</name>
    <name type="synonym">Vigna angularis</name>
    <dbReference type="NCBI Taxonomy" id="3914"/>
    <lineage>
        <taxon>Eukaryota</taxon>
        <taxon>Viridiplantae</taxon>
        <taxon>Streptophyta</taxon>
        <taxon>Embryophyta</taxon>
        <taxon>Tracheophyta</taxon>
        <taxon>Spermatophyta</taxon>
        <taxon>Magnoliopsida</taxon>
        <taxon>eudicotyledons</taxon>
        <taxon>Gunneridae</taxon>
        <taxon>Pentapetalae</taxon>
        <taxon>rosids</taxon>
        <taxon>fabids</taxon>
        <taxon>Fabales</taxon>
        <taxon>Fabaceae</taxon>
        <taxon>Papilionoideae</taxon>
        <taxon>50 kb inversion clade</taxon>
        <taxon>NPAAA clade</taxon>
        <taxon>indigoferoid/millettioid clade</taxon>
        <taxon>Phaseoleae</taxon>
        <taxon>Vigna</taxon>
    </lineage>
</organism>
<dbReference type="AlphaFoldDB" id="A0A0L9V9V8"/>
<evidence type="ECO:0000313" key="2">
    <source>
        <dbReference type="Proteomes" id="UP000053144"/>
    </source>
</evidence>
<proteinExistence type="predicted"/>
<reference evidence="2" key="1">
    <citation type="journal article" date="2015" name="Proc. Natl. Acad. Sci. U.S.A.">
        <title>Genome sequencing of adzuki bean (Vigna angularis) provides insight into high starch and low fat accumulation and domestication.</title>
        <authorList>
            <person name="Yang K."/>
            <person name="Tian Z."/>
            <person name="Chen C."/>
            <person name="Luo L."/>
            <person name="Zhao B."/>
            <person name="Wang Z."/>
            <person name="Yu L."/>
            <person name="Li Y."/>
            <person name="Sun Y."/>
            <person name="Li W."/>
            <person name="Chen Y."/>
            <person name="Li Y."/>
            <person name="Zhang Y."/>
            <person name="Ai D."/>
            <person name="Zhao J."/>
            <person name="Shang C."/>
            <person name="Ma Y."/>
            <person name="Wu B."/>
            <person name="Wang M."/>
            <person name="Gao L."/>
            <person name="Sun D."/>
            <person name="Zhang P."/>
            <person name="Guo F."/>
            <person name="Wang W."/>
            <person name="Li Y."/>
            <person name="Wang J."/>
            <person name="Varshney R.K."/>
            <person name="Wang J."/>
            <person name="Ling H.Q."/>
            <person name="Wan P."/>
        </authorList>
    </citation>
    <scope>NUCLEOTIDE SEQUENCE</scope>
    <source>
        <strain evidence="2">cv. Jingnong 6</strain>
    </source>
</reference>
<name>A0A0L9V9V8_PHAAN</name>
<accession>A0A0L9V9V8</accession>
<protein>
    <submittedName>
        <fullName evidence="1">Uncharacterized protein</fullName>
    </submittedName>
</protein>
<evidence type="ECO:0000313" key="1">
    <source>
        <dbReference type="EMBL" id="KOM51866.1"/>
    </source>
</evidence>
<dbReference type="EMBL" id="CM003379">
    <property type="protein sequence ID" value="KOM51866.1"/>
    <property type="molecule type" value="Genomic_DNA"/>
</dbReference>
<dbReference type="Gramene" id="KOM51866">
    <property type="protein sequence ID" value="KOM51866"/>
    <property type="gene ID" value="LR48_Vigan09g052500"/>
</dbReference>
<gene>
    <name evidence="1" type="ORF">LR48_Vigan09g052500</name>
</gene>